<keyword evidence="2" id="KW-0677">Repeat</keyword>
<accession>A0A7J7GLT4</accession>
<dbReference type="Gene3D" id="1.25.40.10">
    <property type="entry name" value="Tetratricopeptide repeat domain"/>
    <property type="match status" value="1"/>
</dbReference>
<feature type="repeat" description="PPR" evidence="3">
    <location>
        <begin position="69"/>
        <end position="103"/>
    </location>
</feature>
<protein>
    <recommendedName>
        <fullName evidence="6">Pentacotripeptide-repeat region of PRORP domain-containing protein</fullName>
    </recommendedName>
</protein>
<feature type="repeat" description="PPR" evidence="3">
    <location>
        <begin position="139"/>
        <end position="173"/>
    </location>
</feature>
<feature type="repeat" description="PPR" evidence="3">
    <location>
        <begin position="104"/>
        <end position="138"/>
    </location>
</feature>
<reference evidence="4 5" key="2">
    <citation type="submission" date="2020-07" db="EMBL/GenBank/DDBJ databases">
        <title>Genome assembly of wild tea tree DASZ reveals pedigree and selection history of tea varieties.</title>
        <authorList>
            <person name="Zhang W."/>
        </authorList>
    </citation>
    <scope>NUCLEOTIDE SEQUENCE [LARGE SCALE GENOMIC DNA]</scope>
    <source>
        <strain evidence="5">cv. G240</strain>
        <tissue evidence="4">Leaf</tissue>
    </source>
</reference>
<keyword evidence="5" id="KW-1185">Reference proteome</keyword>
<evidence type="ECO:0000313" key="5">
    <source>
        <dbReference type="Proteomes" id="UP000593564"/>
    </source>
</evidence>
<evidence type="ECO:0000256" key="3">
    <source>
        <dbReference type="PROSITE-ProRule" id="PRU00708"/>
    </source>
</evidence>
<comment type="similarity">
    <text evidence="1">Belongs to the PPR family. P subfamily.</text>
</comment>
<gene>
    <name evidence="4" type="ORF">HYC85_019435</name>
</gene>
<evidence type="ECO:0008006" key="6">
    <source>
        <dbReference type="Google" id="ProtNLM"/>
    </source>
</evidence>
<sequence>MVQMRPLPPISDFNKALGTITKMGHYTTALSLILNKLQQFQGILVDIYTFNIAINCCCRLNRVEGGYQNVRTFNVFMDALTKEGKAKEAERELEVMIQRGVDPNVVTYSTLMDGYCLQGHMDEAIRVFNTMVDRGLHPVVVSYNILINGYSKKMKIDEAMHLFREMPRRGLKHNSGTFNTMLQGLFRSSTCGAAQELFMRCKL</sequence>
<dbReference type="PANTHER" id="PTHR47941">
    <property type="entry name" value="PENTATRICOPEPTIDE REPEAT-CONTAINING PROTEIN 3, MITOCHONDRIAL"/>
    <property type="match status" value="1"/>
</dbReference>
<evidence type="ECO:0000256" key="1">
    <source>
        <dbReference type="ARBA" id="ARBA00007626"/>
    </source>
</evidence>
<dbReference type="Pfam" id="PF13041">
    <property type="entry name" value="PPR_2"/>
    <property type="match status" value="1"/>
</dbReference>
<reference evidence="5" key="1">
    <citation type="journal article" date="2020" name="Nat. Commun.">
        <title>Genome assembly of wild tea tree DASZ reveals pedigree and selection history of tea varieties.</title>
        <authorList>
            <person name="Zhang W."/>
            <person name="Zhang Y."/>
            <person name="Qiu H."/>
            <person name="Guo Y."/>
            <person name="Wan H."/>
            <person name="Zhang X."/>
            <person name="Scossa F."/>
            <person name="Alseekh S."/>
            <person name="Zhang Q."/>
            <person name="Wang P."/>
            <person name="Xu L."/>
            <person name="Schmidt M.H."/>
            <person name="Jia X."/>
            <person name="Li D."/>
            <person name="Zhu A."/>
            <person name="Guo F."/>
            <person name="Chen W."/>
            <person name="Ni D."/>
            <person name="Usadel B."/>
            <person name="Fernie A.R."/>
            <person name="Wen W."/>
        </authorList>
    </citation>
    <scope>NUCLEOTIDE SEQUENCE [LARGE SCALE GENOMIC DNA]</scope>
    <source>
        <strain evidence="5">cv. G240</strain>
    </source>
</reference>
<name>A0A7J7GLT4_CAMSI</name>
<evidence type="ECO:0000256" key="2">
    <source>
        <dbReference type="ARBA" id="ARBA00022737"/>
    </source>
</evidence>
<dbReference type="EMBL" id="JACBKZ010000009">
    <property type="protein sequence ID" value="KAF5941793.1"/>
    <property type="molecule type" value="Genomic_DNA"/>
</dbReference>
<dbReference type="Pfam" id="PF01535">
    <property type="entry name" value="PPR"/>
    <property type="match status" value="1"/>
</dbReference>
<evidence type="ECO:0000313" key="4">
    <source>
        <dbReference type="EMBL" id="KAF5941793.1"/>
    </source>
</evidence>
<comment type="caution">
    <text evidence="4">The sequence shown here is derived from an EMBL/GenBank/DDBJ whole genome shotgun (WGS) entry which is preliminary data.</text>
</comment>
<proteinExistence type="inferred from homology"/>
<dbReference type="Pfam" id="PF12854">
    <property type="entry name" value="PPR_1"/>
    <property type="match status" value="1"/>
</dbReference>
<organism evidence="4 5">
    <name type="scientific">Camellia sinensis</name>
    <name type="common">Tea plant</name>
    <name type="synonym">Thea sinensis</name>
    <dbReference type="NCBI Taxonomy" id="4442"/>
    <lineage>
        <taxon>Eukaryota</taxon>
        <taxon>Viridiplantae</taxon>
        <taxon>Streptophyta</taxon>
        <taxon>Embryophyta</taxon>
        <taxon>Tracheophyta</taxon>
        <taxon>Spermatophyta</taxon>
        <taxon>Magnoliopsida</taxon>
        <taxon>eudicotyledons</taxon>
        <taxon>Gunneridae</taxon>
        <taxon>Pentapetalae</taxon>
        <taxon>asterids</taxon>
        <taxon>Ericales</taxon>
        <taxon>Theaceae</taxon>
        <taxon>Camellia</taxon>
    </lineage>
</organism>
<dbReference type="Proteomes" id="UP000593564">
    <property type="component" value="Unassembled WGS sequence"/>
</dbReference>
<dbReference type="PROSITE" id="PS51375">
    <property type="entry name" value="PPR"/>
    <property type="match status" value="3"/>
</dbReference>
<dbReference type="AlphaFoldDB" id="A0A7J7GLT4"/>
<dbReference type="NCBIfam" id="TIGR00756">
    <property type="entry name" value="PPR"/>
    <property type="match status" value="3"/>
</dbReference>
<dbReference type="InterPro" id="IPR002885">
    <property type="entry name" value="PPR_rpt"/>
</dbReference>
<dbReference type="InterPro" id="IPR011990">
    <property type="entry name" value="TPR-like_helical_dom_sf"/>
</dbReference>